<accession>A0A918U192</accession>
<evidence type="ECO:0000313" key="2">
    <source>
        <dbReference type="EMBL" id="GHC74004.1"/>
    </source>
</evidence>
<evidence type="ECO:0000313" key="3">
    <source>
        <dbReference type="Proteomes" id="UP000646244"/>
    </source>
</evidence>
<comment type="caution">
    <text evidence="2">The sequence shown here is derived from an EMBL/GenBank/DDBJ whole genome shotgun (WGS) entry which is preliminary data.</text>
</comment>
<proteinExistence type="predicted"/>
<protein>
    <submittedName>
        <fullName evidence="2">Uncharacterized protein</fullName>
    </submittedName>
</protein>
<keyword evidence="1" id="KW-0732">Signal</keyword>
<dbReference type="AlphaFoldDB" id="A0A918U192"/>
<feature type="chain" id="PRO_5036964615" evidence="1">
    <location>
        <begin position="28"/>
        <end position="104"/>
    </location>
</feature>
<sequence length="104" mass="10995">MRLFRTVVAAFGGLLLSASLTTGSAVASDGQFVWAGPKGKPYSVQNPPDHKCLDMGQEARAPHNFTKKPLVVYSGKKCKGTATQLEPGRKAGSNLSFGSVIFNP</sequence>
<dbReference type="Proteomes" id="UP000646244">
    <property type="component" value="Unassembled WGS sequence"/>
</dbReference>
<dbReference type="RefSeq" id="WP_229845268.1">
    <property type="nucleotide sequence ID" value="NZ_BMVB01000044.1"/>
</dbReference>
<feature type="signal peptide" evidence="1">
    <location>
        <begin position="1"/>
        <end position="27"/>
    </location>
</feature>
<dbReference type="EMBL" id="BMVB01000044">
    <property type="protein sequence ID" value="GHC74004.1"/>
    <property type="molecule type" value="Genomic_DNA"/>
</dbReference>
<gene>
    <name evidence="2" type="ORF">GCM10010507_61640</name>
</gene>
<organism evidence="2 3">
    <name type="scientific">Streptomyces cinnamoneus</name>
    <name type="common">Streptoverticillium cinnamoneum</name>
    <dbReference type="NCBI Taxonomy" id="53446"/>
    <lineage>
        <taxon>Bacteria</taxon>
        <taxon>Bacillati</taxon>
        <taxon>Actinomycetota</taxon>
        <taxon>Actinomycetes</taxon>
        <taxon>Kitasatosporales</taxon>
        <taxon>Streptomycetaceae</taxon>
        <taxon>Streptomyces</taxon>
        <taxon>Streptomyces cinnamoneus group</taxon>
    </lineage>
</organism>
<evidence type="ECO:0000256" key="1">
    <source>
        <dbReference type="SAM" id="SignalP"/>
    </source>
</evidence>
<name>A0A918U192_STRCJ</name>
<reference evidence="2" key="1">
    <citation type="journal article" date="2014" name="Int. J. Syst. Evol. Microbiol.">
        <title>Complete genome sequence of Corynebacterium casei LMG S-19264T (=DSM 44701T), isolated from a smear-ripened cheese.</title>
        <authorList>
            <consortium name="US DOE Joint Genome Institute (JGI-PGF)"/>
            <person name="Walter F."/>
            <person name="Albersmeier A."/>
            <person name="Kalinowski J."/>
            <person name="Ruckert C."/>
        </authorList>
    </citation>
    <scope>NUCLEOTIDE SEQUENCE</scope>
    <source>
        <strain evidence="2">JCM 4633</strain>
    </source>
</reference>
<reference evidence="2" key="2">
    <citation type="submission" date="2020-09" db="EMBL/GenBank/DDBJ databases">
        <authorList>
            <person name="Sun Q."/>
            <person name="Ohkuma M."/>
        </authorList>
    </citation>
    <scope>NUCLEOTIDE SEQUENCE</scope>
    <source>
        <strain evidence="2">JCM 4633</strain>
    </source>
</reference>